<evidence type="ECO:0000259" key="10">
    <source>
        <dbReference type="PROSITE" id="PS51192"/>
    </source>
</evidence>
<feature type="compositionally biased region" description="Basic and acidic residues" evidence="9">
    <location>
        <begin position="487"/>
        <end position="497"/>
    </location>
</feature>
<feature type="compositionally biased region" description="Acidic residues" evidence="9">
    <location>
        <begin position="148"/>
        <end position="161"/>
    </location>
</feature>
<feature type="compositionally biased region" description="Low complexity" evidence="9">
    <location>
        <begin position="80"/>
        <end position="89"/>
    </location>
</feature>
<evidence type="ECO:0000259" key="11">
    <source>
        <dbReference type="PROSITE" id="PS51194"/>
    </source>
</evidence>
<dbReference type="SMART" id="SM00490">
    <property type="entry name" value="HELICc"/>
    <property type="match status" value="1"/>
</dbReference>
<reference evidence="12" key="1">
    <citation type="submission" date="2020-08" db="EMBL/GenBank/DDBJ databases">
        <title>Genome sequencing and assembly of the red palm weevil Rhynchophorus ferrugineus.</title>
        <authorList>
            <person name="Dias G.B."/>
            <person name="Bergman C.M."/>
            <person name="Manee M."/>
        </authorList>
    </citation>
    <scope>NUCLEOTIDE SEQUENCE</scope>
    <source>
        <strain evidence="12">AA-2017</strain>
        <tissue evidence="12">Whole larva</tissue>
    </source>
</reference>
<feature type="compositionally biased region" description="Basic and acidic residues" evidence="9">
    <location>
        <begin position="336"/>
        <end position="351"/>
    </location>
</feature>
<dbReference type="InterPro" id="IPR001650">
    <property type="entry name" value="Helicase_C-like"/>
</dbReference>
<dbReference type="PROSITE" id="PS51194">
    <property type="entry name" value="HELICASE_CTER"/>
    <property type="match status" value="1"/>
</dbReference>
<feature type="region of interest" description="Disordered" evidence="9">
    <location>
        <begin position="1141"/>
        <end position="1225"/>
    </location>
</feature>
<dbReference type="SUPFAM" id="SSF52540">
    <property type="entry name" value="P-loop containing nucleoside triphosphate hydrolases"/>
    <property type="match status" value="2"/>
</dbReference>
<dbReference type="InterPro" id="IPR044574">
    <property type="entry name" value="ARIP4-like"/>
</dbReference>
<evidence type="ECO:0000256" key="4">
    <source>
        <dbReference type="ARBA" id="ARBA00022801"/>
    </source>
</evidence>
<feature type="region of interest" description="Disordered" evidence="9">
    <location>
        <begin position="543"/>
        <end position="769"/>
    </location>
</feature>
<feature type="compositionally biased region" description="Basic and acidic residues" evidence="9">
    <location>
        <begin position="470"/>
        <end position="481"/>
    </location>
</feature>
<organism evidence="12 13">
    <name type="scientific">Rhynchophorus ferrugineus</name>
    <name type="common">Red palm weevil</name>
    <name type="synonym">Curculio ferrugineus</name>
    <dbReference type="NCBI Taxonomy" id="354439"/>
    <lineage>
        <taxon>Eukaryota</taxon>
        <taxon>Metazoa</taxon>
        <taxon>Ecdysozoa</taxon>
        <taxon>Arthropoda</taxon>
        <taxon>Hexapoda</taxon>
        <taxon>Insecta</taxon>
        <taxon>Pterygota</taxon>
        <taxon>Neoptera</taxon>
        <taxon>Endopterygota</taxon>
        <taxon>Coleoptera</taxon>
        <taxon>Polyphaga</taxon>
        <taxon>Cucujiformia</taxon>
        <taxon>Curculionidae</taxon>
        <taxon>Dryophthorinae</taxon>
        <taxon>Rhynchophorus</taxon>
    </lineage>
</organism>
<keyword evidence="4" id="KW-0378">Hydrolase</keyword>
<dbReference type="PROSITE" id="PS51192">
    <property type="entry name" value="HELICASE_ATP_BIND_1"/>
    <property type="match status" value="1"/>
</dbReference>
<keyword evidence="3" id="KW-0547">Nucleotide-binding</keyword>
<comment type="similarity">
    <text evidence="2">Belongs to the SNF2/RAD54 helicase family.</text>
</comment>
<name>A0A834ICR8_RHYFE</name>
<feature type="compositionally biased region" description="Basic and acidic residues" evidence="9">
    <location>
        <begin position="272"/>
        <end position="284"/>
    </location>
</feature>
<accession>A0A834ICR8</accession>
<keyword evidence="7" id="KW-0238">DNA-binding</keyword>
<dbReference type="Pfam" id="PF00271">
    <property type="entry name" value="Helicase_C"/>
    <property type="match status" value="1"/>
</dbReference>
<keyword evidence="8" id="KW-0539">Nucleus</keyword>
<dbReference type="InterPro" id="IPR000330">
    <property type="entry name" value="SNF2_N"/>
</dbReference>
<comment type="subcellular location">
    <subcellularLocation>
        <location evidence="1">Nucleus</location>
    </subcellularLocation>
</comment>
<evidence type="ECO:0000256" key="1">
    <source>
        <dbReference type="ARBA" id="ARBA00004123"/>
    </source>
</evidence>
<evidence type="ECO:0000313" key="13">
    <source>
        <dbReference type="Proteomes" id="UP000625711"/>
    </source>
</evidence>
<feature type="compositionally biased region" description="Basic and acidic residues" evidence="9">
    <location>
        <begin position="745"/>
        <end position="769"/>
    </location>
</feature>
<feature type="compositionally biased region" description="Polar residues" evidence="9">
    <location>
        <begin position="171"/>
        <end position="185"/>
    </location>
</feature>
<dbReference type="Gene3D" id="3.40.50.10810">
    <property type="entry name" value="Tandem AAA-ATPase domain"/>
    <property type="match status" value="1"/>
</dbReference>
<dbReference type="OrthoDB" id="9900844at2759"/>
<sequence length="1650" mass="186934">MPDDINVEQLLEAVQNALKALESIDDIDSVLKKLDGDNDRKLFKKVKHTLNECYSKVGNVREKVSKAYKKAKVKINVDNNDIDNSISENDNSEKNETKHTITNQTGDSENLSLSTILENETVSTVQEEDTNIGEPTPEDVNKVSENGDLVEDSSTDSDEIIEGTPAKQKDSTISIGVISQSNNGEQLKDKNGDENDTSSESKEDSESEENVKDKTNGDTGVVTELKLPLIKLVDIHKLMEPNTAPLDLLSPKPKKSVTFDSSVIILSSSDEETPKKNPKGKIESPLKSAMRKSQVGKGDSDSKENKEANSSNGSSKKHDTGTLRNKPRNNVLVSDESVHSSDSDSDFEKSAVGRRGLRNLTAEKDDTSDSSSDDVTILTDSGSERTSSNTKRKKTRSPSDDSDYESGHAKRSSKTKYADVDKVRGIKKIRSSRISDRDDDDDDDDSDADENNSKQKRKKKKAWSDDSSEDNPKRNKTEKPRNPTSEEDWKAVADDLPKTNVIIRLPRYKCEDLVELYKCGTKSKSEHGHKGIKLTLKLNKKVLSGSSEDEADNSMKILPDDSGSQETVDTEKDDKEIQSAEAEKASKEQQQTDNDTAEKSRKPDSSKINDDVSDDDNEVDHEKSDDEPMNTVPIDSDSDEDFGTYTKNKKKGEDQDSPTASDDEFVSPKRNNKKKTKKMALISDSSGSEKDSDDDKGGSSSDQNGSDAEENTNEKKPARRRIKRAKDSSSDEEDKSTRKHIRKVIGRDSLSETTKKAEQDEKERKARMAEKQKKYNQIFQLKADAVPDKVVLDFDEKDETPLLSVHKNLVKQLKPHQVQGVKFMWDACFESIKRAKNTAGSGCILAHCMGLGKTLQVITLSHTLLLNSEKTKVEKVMVVCPVNTVLNWRNEFAKWVPKNDDVFEVYELVSCRTASVNLERSCKVREWHENGGVLIIGYNMFRTLTNPDNKTITKRCRKIFQEGLVDPGPDLVVCDEGHLLKNEKTSLSISMNRIKTARRIVLTGTPLQNNLREYWCMVQFIKPNLLGTYKEYLNRFVNPITNGQYTDSTPHDIAIMRRRSHVLHKLLDGVVQRQDYAVLAPYLPPKYEFVLFIQLTEVQVKLYKHYIENLARKGDTSNKTSFLFNDYQYLQRICTHPRVLKEKSQDDREKNMIEDDSEGSLRDFINDDSDENGSSTPNSDSSESGNSDSEKSPSKKSTRRKRMTRAQAAQRREAGESSESDVEINQPKEWWQQYVEDSDLDNPDLSAKMFLLFEILRECEDIGDKILVFSQSLYTLNCIEYFLERIDESTQRGVTSKNGGHTGSWAIGLDYFRLDGSSSCDNRAAWCDAFNNPDNTRARLFLISTKAGGLGINLVAANRVIIFDVSWNPSHDVQSIYRVYRFGQTKPCYIYRFVTHGSMEMKIYERQVTKQAISKRVIDEQQIDRHYSQNDIQELYKTDLEPADRPIPLVPKDVLLGEMLQKYDKTIFRYHEHQSLLENKQDEELNEAERRAAWEEFENEKELRRNVAVNHASAPNMGNLTGYLNNSYSPHIVQMALANIVRKDNPLWSDLQIKGILPAFFQQLQMQMTEGNFSLFQRVQQELALMQKMQAQRQYLEGIRIQQLIQRQQLTNQMLGNMNITPQELSMLQRTIAAQNNLAGGSRDIIELND</sequence>
<feature type="region of interest" description="Disordered" evidence="9">
    <location>
        <begin position="266"/>
        <end position="498"/>
    </location>
</feature>
<dbReference type="InterPro" id="IPR038718">
    <property type="entry name" value="SNF2-like_sf"/>
</dbReference>
<dbReference type="GO" id="GO:0003677">
    <property type="term" value="F:DNA binding"/>
    <property type="evidence" value="ECO:0007669"/>
    <property type="project" value="UniProtKB-KW"/>
</dbReference>
<dbReference type="SMART" id="SM00487">
    <property type="entry name" value="DEXDc"/>
    <property type="match status" value="1"/>
</dbReference>
<feature type="compositionally biased region" description="Basic and acidic residues" evidence="9">
    <location>
        <begin position="1141"/>
        <end position="1165"/>
    </location>
</feature>
<evidence type="ECO:0000256" key="2">
    <source>
        <dbReference type="ARBA" id="ARBA00007025"/>
    </source>
</evidence>
<dbReference type="PANTHER" id="PTHR45797">
    <property type="entry name" value="RAD54-LIKE"/>
    <property type="match status" value="1"/>
</dbReference>
<feature type="domain" description="Helicase C-terminal" evidence="11">
    <location>
        <begin position="1251"/>
        <end position="1431"/>
    </location>
</feature>
<evidence type="ECO:0000256" key="8">
    <source>
        <dbReference type="ARBA" id="ARBA00023242"/>
    </source>
</evidence>
<feature type="compositionally biased region" description="Basic and acidic residues" evidence="9">
    <location>
        <begin position="186"/>
        <end position="216"/>
    </location>
</feature>
<dbReference type="Pfam" id="PF00176">
    <property type="entry name" value="SNF2-rel_dom"/>
    <property type="match status" value="1"/>
</dbReference>
<dbReference type="EMBL" id="JAACXV010013962">
    <property type="protein sequence ID" value="KAF7271452.1"/>
    <property type="molecule type" value="Genomic_DNA"/>
</dbReference>
<dbReference type="GO" id="GO:0004386">
    <property type="term" value="F:helicase activity"/>
    <property type="evidence" value="ECO:0007669"/>
    <property type="project" value="UniProtKB-KW"/>
</dbReference>
<dbReference type="CDD" id="cd18793">
    <property type="entry name" value="SF2_C_SNF"/>
    <property type="match status" value="1"/>
</dbReference>
<dbReference type="InterPro" id="IPR027417">
    <property type="entry name" value="P-loop_NTPase"/>
</dbReference>
<evidence type="ECO:0000256" key="6">
    <source>
        <dbReference type="ARBA" id="ARBA00022840"/>
    </source>
</evidence>
<keyword evidence="13" id="KW-1185">Reference proteome</keyword>
<feature type="compositionally biased region" description="Low complexity" evidence="9">
    <location>
        <begin position="1173"/>
        <end position="1187"/>
    </location>
</feature>
<feature type="region of interest" description="Disordered" evidence="9">
    <location>
        <begin position="80"/>
        <end position="107"/>
    </location>
</feature>
<feature type="region of interest" description="Disordered" evidence="9">
    <location>
        <begin position="121"/>
        <end position="224"/>
    </location>
</feature>
<feature type="compositionally biased region" description="Basic and acidic residues" evidence="9">
    <location>
        <begin position="569"/>
        <end position="587"/>
    </location>
</feature>
<evidence type="ECO:0008006" key="14">
    <source>
        <dbReference type="Google" id="ProtNLM"/>
    </source>
</evidence>
<feature type="compositionally biased region" description="Acidic residues" evidence="9">
    <location>
        <begin position="437"/>
        <end position="450"/>
    </location>
</feature>
<feature type="compositionally biased region" description="Basic and acidic residues" evidence="9">
    <location>
        <begin position="298"/>
        <end position="307"/>
    </location>
</feature>
<dbReference type="InterPro" id="IPR049730">
    <property type="entry name" value="SNF2/RAD54-like_C"/>
</dbReference>
<dbReference type="PANTHER" id="PTHR45797:SF3">
    <property type="entry name" value="TRANSCRIPTIONAL REGULATOR ATRX HOMOLOG"/>
    <property type="match status" value="1"/>
</dbReference>
<dbReference type="Proteomes" id="UP000625711">
    <property type="component" value="Unassembled WGS sequence"/>
</dbReference>
<gene>
    <name evidence="12" type="ORF">GWI33_015673</name>
</gene>
<feature type="compositionally biased region" description="Basic and acidic residues" evidence="9">
    <location>
        <begin position="687"/>
        <end position="697"/>
    </location>
</feature>
<dbReference type="Gene3D" id="3.40.50.300">
    <property type="entry name" value="P-loop containing nucleotide triphosphate hydrolases"/>
    <property type="match status" value="1"/>
</dbReference>
<keyword evidence="5" id="KW-0347">Helicase</keyword>
<evidence type="ECO:0000256" key="9">
    <source>
        <dbReference type="SAM" id="MobiDB-lite"/>
    </source>
</evidence>
<dbReference type="GO" id="GO:0016887">
    <property type="term" value="F:ATP hydrolysis activity"/>
    <property type="evidence" value="ECO:0007669"/>
    <property type="project" value="InterPro"/>
</dbReference>
<dbReference type="GO" id="GO:0005634">
    <property type="term" value="C:nucleus"/>
    <property type="evidence" value="ECO:0007669"/>
    <property type="project" value="UniProtKB-SubCell"/>
</dbReference>
<dbReference type="GO" id="GO:0005524">
    <property type="term" value="F:ATP binding"/>
    <property type="evidence" value="ECO:0007669"/>
    <property type="project" value="UniProtKB-KW"/>
</dbReference>
<proteinExistence type="inferred from homology"/>
<feature type="domain" description="Helicase ATP-binding" evidence="10">
    <location>
        <begin position="834"/>
        <end position="1024"/>
    </location>
</feature>
<evidence type="ECO:0000256" key="7">
    <source>
        <dbReference type="ARBA" id="ARBA00023125"/>
    </source>
</evidence>
<feature type="compositionally biased region" description="Basic residues" evidence="9">
    <location>
        <begin position="1194"/>
        <end position="1204"/>
    </location>
</feature>
<dbReference type="InterPro" id="IPR014001">
    <property type="entry name" value="Helicase_ATP-bd"/>
</dbReference>
<comment type="caution">
    <text evidence="12">The sequence shown here is derived from an EMBL/GenBank/DDBJ whole genome shotgun (WGS) entry which is preliminary data.</text>
</comment>
<evidence type="ECO:0000256" key="3">
    <source>
        <dbReference type="ARBA" id="ARBA00022741"/>
    </source>
</evidence>
<evidence type="ECO:0000256" key="5">
    <source>
        <dbReference type="ARBA" id="ARBA00022806"/>
    </source>
</evidence>
<keyword evidence="6" id="KW-0067">ATP-binding</keyword>
<protein>
    <recommendedName>
        <fullName evidence="14">Transcriptional regulator ATRX homolog</fullName>
    </recommendedName>
</protein>
<feature type="compositionally biased region" description="Basic and acidic residues" evidence="9">
    <location>
        <begin position="596"/>
        <end position="610"/>
    </location>
</feature>
<evidence type="ECO:0000313" key="12">
    <source>
        <dbReference type="EMBL" id="KAF7271452.1"/>
    </source>
</evidence>